<dbReference type="OrthoDB" id="10354246at2759"/>
<dbReference type="Proteomes" id="UP000887013">
    <property type="component" value="Unassembled WGS sequence"/>
</dbReference>
<organism evidence="1 2">
    <name type="scientific">Nephila pilipes</name>
    <name type="common">Giant wood spider</name>
    <name type="synonym">Nephila maculata</name>
    <dbReference type="NCBI Taxonomy" id="299642"/>
    <lineage>
        <taxon>Eukaryota</taxon>
        <taxon>Metazoa</taxon>
        <taxon>Ecdysozoa</taxon>
        <taxon>Arthropoda</taxon>
        <taxon>Chelicerata</taxon>
        <taxon>Arachnida</taxon>
        <taxon>Araneae</taxon>
        <taxon>Araneomorphae</taxon>
        <taxon>Entelegynae</taxon>
        <taxon>Araneoidea</taxon>
        <taxon>Nephilidae</taxon>
        <taxon>Nephila</taxon>
    </lineage>
</organism>
<protein>
    <submittedName>
        <fullName evidence="1">Uncharacterized protein</fullName>
    </submittedName>
</protein>
<accession>A0A8X6TH42</accession>
<evidence type="ECO:0000313" key="2">
    <source>
        <dbReference type="Proteomes" id="UP000887013"/>
    </source>
</evidence>
<gene>
    <name evidence="1" type="ORF">NPIL_220841</name>
</gene>
<name>A0A8X6TH42_NEPPI</name>
<dbReference type="AlphaFoldDB" id="A0A8X6TH42"/>
<dbReference type="EMBL" id="BMAW01058411">
    <property type="protein sequence ID" value="GFT16178.1"/>
    <property type="molecule type" value="Genomic_DNA"/>
</dbReference>
<sequence>MQVIAVPNCICSPIKSFSGKIKFNILLEITPTFSKLGKESRFYSRDFLSGRKKNKFYELSILFATDYFPARDLLLDSVLLGQKAVRRQLAWDLHPSSQTTLSKTAHGECLWMNIQSRAATVINRALLSMPRVDFDTILKELCEDTVHQTFEKIYVPTYFEVYCLHPIPN</sequence>
<comment type="caution">
    <text evidence="1">The sequence shown here is derived from an EMBL/GenBank/DDBJ whole genome shotgun (WGS) entry which is preliminary data.</text>
</comment>
<keyword evidence="2" id="KW-1185">Reference proteome</keyword>
<reference evidence="1" key="1">
    <citation type="submission" date="2020-08" db="EMBL/GenBank/DDBJ databases">
        <title>Multicomponent nature underlies the extraordinary mechanical properties of spider dragline silk.</title>
        <authorList>
            <person name="Kono N."/>
            <person name="Nakamura H."/>
            <person name="Mori M."/>
            <person name="Yoshida Y."/>
            <person name="Ohtoshi R."/>
            <person name="Malay A.D."/>
            <person name="Moran D.A.P."/>
            <person name="Tomita M."/>
            <person name="Numata K."/>
            <person name="Arakawa K."/>
        </authorList>
    </citation>
    <scope>NUCLEOTIDE SEQUENCE</scope>
</reference>
<evidence type="ECO:0000313" key="1">
    <source>
        <dbReference type="EMBL" id="GFT16178.1"/>
    </source>
</evidence>
<proteinExistence type="predicted"/>